<reference evidence="2" key="1">
    <citation type="submission" date="2020-10" db="EMBL/GenBank/DDBJ databases">
        <title>Taxonomic study of unclassified bacteria belonging to the class Ktedonobacteria.</title>
        <authorList>
            <person name="Yabe S."/>
            <person name="Wang C.M."/>
            <person name="Zheng Y."/>
            <person name="Sakai Y."/>
            <person name="Cavaletti L."/>
            <person name="Monciardini P."/>
            <person name="Donadio S."/>
        </authorList>
    </citation>
    <scope>NUCLEOTIDE SEQUENCE</scope>
    <source>
        <strain evidence="2">SOSP1-1</strain>
    </source>
</reference>
<feature type="region of interest" description="Disordered" evidence="1">
    <location>
        <begin position="28"/>
        <end position="94"/>
    </location>
</feature>
<protein>
    <recommendedName>
        <fullName evidence="4">Zinc-ribbon domain-containing protein</fullName>
    </recommendedName>
</protein>
<proteinExistence type="predicted"/>
<accession>A0A8J3MPG5</accession>
<sequence>MRCPYCGERNPDTMHYCVRCGRDLRIGTQARQGQRPFQPTQGTPVPTNMRPPQPPRYVNAPPPPPQQRPAPQKQPAPARNSSRRRVPSANNAMPEAILPPAVAVREGPEPPIPFPPQTLVEMKSLEKEGLDYTVVHDDLGYGRKKVVKISFTLSVPWLQVATLLKALSAYRSPEFDTIVIQGTSSQAPDVYDFTNGQLQYDHHTRLGSQLVDRYLIDSGTGLESDAVRIVFTERS</sequence>
<name>A0A8J3MPG5_9CHLR</name>
<comment type="caution">
    <text evidence="2">The sequence shown here is derived from an EMBL/GenBank/DDBJ whole genome shotgun (WGS) entry which is preliminary data.</text>
</comment>
<dbReference type="EMBL" id="BNJF01000001">
    <property type="protein sequence ID" value="GHO43797.1"/>
    <property type="molecule type" value="Genomic_DNA"/>
</dbReference>
<feature type="compositionally biased region" description="Pro residues" evidence="1">
    <location>
        <begin position="49"/>
        <end position="74"/>
    </location>
</feature>
<dbReference type="Proteomes" id="UP000612362">
    <property type="component" value="Unassembled WGS sequence"/>
</dbReference>
<feature type="compositionally biased region" description="Polar residues" evidence="1">
    <location>
        <begin position="29"/>
        <end position="46"/>
    </location>
</feature>
<dbReference type="AlphaFoldDB" id="A0A8J3MPG5"/>
<dbReference type="RefSeq" id="WP_220193251.1">
    <property type="nucleotide sequence ID" value="NZ_BNJF01000001.1"/>
</dbReference>
<evidence type="ECO:0008006" key="4">
    <source>
        <dbReference type="Google" id="ProtNLM"/>
    </source>
</evidence>
<evidence type="ECO:0000256" key="1">
    <source>
        <dbReference type="SAM" id="MobiDB-lite"/>
    </source>
</evidence>
<keyword evidence="3" id="KW-1185">Reference proteome</keyword>
<evidence type="ECO:0000313" key="3">
    <source>
        <dbReference type="Proteomes" id="UP000612362"/>
    </source>
</evidence>
<organism evidence="2 3">
    <name type="scientific">Ktedonospora formicarum</name>
    <dbReference type="NCBI Taxonomy" id="2778364"/>
    <lineage>
        <taxon>Bacteria</taxon>
        <taxon>Bacillati</taxon>
        <taxon>Chloroflexota</taxon>
        <taxon>Ktedonobacteria</taxon>
        <taxon>Ktedonobacterales</taxon>
        <taxon>Ktedonobacteraceae</taxon>
        <taxon>Ktedonospora</taxon>
    </lineage>
</organism>
<evidence type="ECO:0000313" key="2">
    <source>
        <dbReference type="EMBL" id="GHO43797.1"/>
    </source>
</evidence>
<gene>
    <name evidence="2" type="ORF">KSX_19600</name>
</gene>